<comment type="similarity">
    <text evidence="1">Belongs to the 'phage' integrase family.</text>
</comment>
<name>A0A5R9FW47_9BACL</name>
<dbReference type="InterPro" id="IPR013762">
    <property type="entry name" value="Integrase-like_cat_sf"/>
</dbReference>
<reference evidence="5 6" key="1">
    <citation type="submission" date="2019-05" db="EMBL/GenBank/DDBJ databases">
        <authorList>
            <person name="Narsing Rao M.P."/>
            <person name="Li W.J."/>
        </authorList>
    </citation>
    <scope>NUCLEOTIDE SEQUENCE [LARGE SCALE GENOMIC DNA]</scope>
    <source>
        <strain evidence="5 6">SYSU_K30003</strain>
    </source>
</reference>
<dbReference type="GO" id="GO:0006310">
    <property type="term" value="P:DNA recombination"/>
    <property type="evidence" value="ECO:0007669"/>
    <property type="project" value="UniProtKB-KW"/>
</dbReference>
<dbReference type="Pfam" id="PF00589">
    <property type="entry name" value="Phage_integrase"/>
    <property type="match status" value="1"/>
</dbReference>
<dbReference type="InterPro" id="IPR011010">
    <property type="entry name" value="DNA_brk_join_enz"/>
</dbReference>
<feature type="domain" description="Tyr recombinase" evidence="4">
    <location>
        <begin position="105"/>
        <end position="307"/>
    </location>
</feature>
<sequence>MKALIGTFAALLSEFVAHKISLGFKYENEADELYRFSKFTTTFELAEPILTKELVQAWCAMRPGEGASNNRRRAYPVRQFGIYLTSLGHDAFIASPDARARSYTFIPYIFTTSEVERIFANSDQLCPSRFSTLPLVMPVILRLLYGCGLRISEAVHLQNKHVDLQNGILEIKNSKFGKDRLVAMSESMSQICRLYYQMLHKHSTLDDYFFMKADRKPITPDNVYRRFREILWESGISHGGKGNGPRVHDLRHTFAVHALSRAVNKGTDVYCALPILSTYLGHASVAATEHYVRLTADAFPDIRAALEQYCGHVIPEVKWDETN</sequence>
<keyword evidence="3" id="KW-0233">DNA recombination</keyword>
<organism evidence="5 6">
    <name type="scientific">Paenibacillus antri</name>
    <dbReference type="NCBI Taxonomy" id="2582848"/>
    <lineage>
        <taxon>Bacteria</taxon>
        <taxon>Bacillati</taxon>
        <taxon>Bacillota</taxon>
        <taxon>Bacilli</taxon>
        <taxon>Bacillales</taxon>
        <taxon>Paenibacillaceae</taxon>
        <taxon>Paenibacillus</taxon>
    </lineage>
</organism>
<evidence type="ECO:0000256" key="2">
    <source>
        <dbReference type="ARBA" id="ARBA00023125"/>
    </source>
</evidence>
<dbReference type="OrthoDB" id="9766545at2"/>
<dbReference type="RefSeq" id="WP_138198294.1">
    <property type="nucleotide sequence ID" value="NZ_VCIW01000041.1"/>
</dbReference>
<dbReference type="Gene3D" id="1.10.443.10">
    <property type="entry name" value="Intergrase catalytic core"/>
    <property type="match status" value="1"/>
</dbReference>
<dbReference type="AlphaFoldDB" id="A0A5R9FW47"/>
<accession>A0A5R9FW47</accession>
<dbReference type="PANTHER" id="PTHR30349">
    <property type="entry name" value="PHAGE INTEGRASE-RELATED"/>
    <property type="match status" value="1"/>
</dbReference>
<dbReference type="InterPro" id="IPR050090">
    <property type="entry name" value="Tyrosine_recombinase_XerCD"/>
</dbReference>
<gene>
    <name evidence="5" type="ORF">FE782_31420</name>
</gene>
<dbReference type="EMBL" id="VCIW01000041">
    <property type="protein sequence ID" value="TLS48302.1"/>
    <property type="molecule type" value="Genomic_DNA"/>
</dbReference>
<dbReference type="GO" id="GO:0015074">
    <property type="term" value="P:DNA integration"/>
    <property type="evidence" value="ECO:0007669"/>
    <property type="project" value="InterPro"/>
</dbReference>
<evidence type="ECO:0000313" key="5">
    <source>
        <dbReference type="EMBL" id="TLS48302.1"/>
    </source>
</evidence>
<dbReference type="Proteomes" id="UP000309676">
    <property type="component" value="Unassembled WGS sequence"/>
</dbReference>
<comment type="caution">
    <text evidence="5">The sequence shown here is derived from an EMBL/GenBank/DDBJ whole genome shotgun (WGS) entry which is preliminary data.</text>
</comment>
<dbReference type="PANTHER" id="PTHR30349:SF41">
    <property type="entry name" value="INTEGRASE_RECOMBINASE PROTEIN MJ0367-RELATED"/>
    <property type="match status" value="1"/>
</dbReference>
<protein>
    <recommendedName>
        <fullName evidence="4">Tyr recombinase domain-containing protein</fullName>
    </recommendedName>
</protein>
<dbReference type="InterPro" id="IPR002104">
    <property type="entry name" value="Integrase_catalytic"/>
</dbReference>
<evidence type="ECO:0000256" key="3">
    <source>
        <dbReference type="ARBA" id="ARBA00023172"/>
    </source>
</evidence>
<keyword evidence="2" id="KW-0238">DNA-binding</keyword>
<dbReference type="SUPFAM" id="SSF56349">
    <property type="entry name" value="DNA breaking-rejoining enzymes"/>
    <property type="match status" value="1"/>
</dbReference>
<evidence type="ECO:0000256" key="1">
    <source>
        <dbReference type="ARBA" id="ARBA00008857"/>
    </source>
</evidence>
<dbReference type="PROSITE" id="PS51898">
    <property type="entry name" value="TYR_RECOMBINASE"/>
    <property type="match status" value="1"/>
</dbReference>
<evidence type="ECO:0000313" key="6">
    <source>
        <dbReference type="Proteomes" id="UP000309676"/>
    </source>
</evidence>
<evidence type="ECO:0000259" key="4">
    <source>
        <dbReference type="PROSITE" id="PS51898"/>
    </source>
</evidence>
<dbReference type="GO" id="GO:0003677">
    <property type="term" value="F:DNA binding"/>
    <property type="evidence" value="ECO:0007669"/>
    <property type="project" value="UniProtKB-KW"/>
</dbReference>
<keyword evidence="6" id="KW-1185">Reference proteome</keyword>
<proteinExistence type="inferred from homology"/>